<keyword evidence="1" id="KW-0378">Hydrolase</keyword>
<sequence length="680" mass="73568">MRFRLMISCAAAALSAPSAMALASVPDLPLIERTKLFGNPTSLDARLSPDGKWLAWIAPSDGVLNLWVAGSDDLANARVVTSEVGRPIEHYDWGPDSRTLLYINDKGGDENYRLYSVDVATGDQRSLTPFDKTRAQIVAISNQVHDRILIGLNNRDPRWHDVYSLNLATGALTLVLKNEGFSGFTADRSLQLRLAARARADGGTDYFQITGDRLAAAPFLSFGLDDSMTSRPLSFTADGRTLYWVDSRDRDKAALVAQDVASGRMTVIAQDSRADVGNILVDPMLADPVTGRAQAYRTNYLRSEWTALETGVAADLALIKTKLGGQFNITSRTLGDALWTIEVDPVAASPMTYIFDRRTKDLRKAFASRPALDGLALAPMKPLELRARDGLTLVSYLTLPPGSDRDQDGRPDVALPMVLLVHGGPWLRDSYGYDSYHQWLANRGYAVLSVNFRGSSGFGKSFISAGDREWGGKMQQDLLDAVTWATSTGVAKKDRIAIMGGSYGGYATLAGLSFTPDVFACGVDVVGPSNLLSLLAATPPYWESLKRQLYKRVGDPTTPEGQALLHERSPLFQAGAIRMPLLIAQGANDPRVPRVESDQIAQAMTAHKIPVTYLLFPDEGHGLARPENVIGFAAVAENFLKSCLRGRAEPVGSAVSASSMQILQGQQAVPGLTDAAQSAH</sequence>
<dbReference type="RefSeq" id="WP_157027104.1">
    <property type="nucleotide sequence ID" value="NZ_WQMS01000011.1"/>
</dbReference>
<dbReference type="Proteomes" id="UP000441389">
    <property type="component" value="Unassembled WGS sequence"/>
</dbReference>
<dbReference type="GO" id="GO:0004252">
    <property type="term" value="F:serine-type endopeptidase activity"/>
    <property type="evidence" value="ECO:0007669"/>
    <property type="project" value="TreeGrafter"/>
</dbReference>
<dbReference type="InterPro" id="IPR011659">
    <property type="entry name" value="WD40"/>
</dbReference>
<keyword evidence="2" id="KW-0645">Protease</keyword>
<evidence type="ECO:0000256" key="1">
    <source>
        <dbReference type="ARBA" id="ARBA00022801"/>
    </source>
</evidence>
<gene>
    <name evidence="5" type="ORF">GON01_09300</name>
</gene>
<dbReference type="InterPro" id="IPR029058">
    <property type="entry name" value="AB_hydrolase_fold"/>
</dbReference>
<feature type="signal peptide" evidence="3">
    <location>
        <begin position="1"/>
        <end position="21"/>
    </location>
</feature>
<dbReference type="AlphaFoldDB" id="A0A6I4J251"/>
<dbReference type="Pfam" id="PF07676">
    <property type="entry name" value="PD40"/>
    <property type="match status" value="1"/>
</dbReference>
<evidence type="ECO:0000313" key="5">
    <source>
        <dbReference type="EMBL" id="MVO78128.1"/>
    </source>
</evidence>
<dbReference type="Gene3D" id="2.120.10.30">
    <property type="entry name" value="TolB, C-terminal domain"/>
    <property type="match status" value="1"/>
</dbReference>
<dbReference type="SUPFAM" id="SSF53474">
    <property type="entry name" value="alpha/beta-Hydrolases"/>
    <property type="match status" value="1"/>
</dbReference>
<organism evidence="5 6">
    <name type="scientific">Sphingomonas horti</name>
    <dbReference type="NCBI Taxonomy" id="2682842"/>
    <lineage>
        <taxon>Bacteria</taxon>
        <taxon>Pseudomonadati</taxon>
        <taxon>Pseudomonadota</taxon>
        <taxon>Alphaproteobacteria</taxon>
        <taxon>Sphingomonadales</taxon>
        <taxon>Sphingomonadaceae</taxon>
        <taxon>Sphingomonas</taxon>
    </lineage>
</organism>
<evidence type="ECO:0000259" key="4">
    <source>
        <dbReference type="Pfam" id="PF00326"/>
    </source>
</evidence>
<evidence type="ECO:0000256" key="2">
    <source>
        <dbReference type="ARBA" id="ARBA00022825"/>
    </source>
</evidence>
<dbReference type="Gene3D" id="3.40.50.1820">
    <property type="entry name" value="alpha/beta hydrolase"/>
    <property type="match status" value="1"/>
</dbReference>
<feature type="chain" id="PRO_5026202882" evidence="3">
    <location>
        <begin position="22"/>
        <end position="680"/>
    </location>
</feature>
<dbReference type="Pfam" id="PF00326">
    <property type="entry name" value="Peptidase_S9"/>
    <property type="match status" value="1"/>
</dbReference>
<comment type="caution">
    <text evidence="5">The sequence shown here is derived from an EMBL/GenBank/DDBJ whole genome shotgun (WGS) entry which is preliminary data.</text>
</comment>
<evidence type="ECO:0000256" key="3">
    <source>
        <dbReference type="SAM" id="SignalP"/>
    </source>
</evidence>
<keyword evidence="6" id="KW-1185">Reference proteome</keyword>
<feature type="domain" description="Peptidase S9 prolyl oligopeptidase catalytic" evidence="4">
    <location>
        <begin position="434"/>
        <end position="645"/>
    </location>
</feature>
<dbReference type="EMBL" id="WQMS01000011">
    <property type="protein sequence ID" value="MVO78128.1"/>
    <property type="molecule type" value="Genomic_DNA"/>
</dbReference>
<evidence type="ECO:0000313" key="6">
    <source>
        <dbReference type="Proteomes" id="UP000441389"/>
    </source>
</evidence>
<proteinExistence type="predicted"/>
<dbReference type="InterPro" id="IPR011042">
    <property type="entry name" value="6-blade_b-propeller_TolB-like"/>
</dbReference>
<keyword evidence="3" id="KW-0732">Signal</keyword>
<dbReference type="GO" id="GO:0006508">
    <property type="term" value="P:proteolysis"/>
    <property type="evidence" value="ECO:0007669"/>
    <property type="project" value="InterPro"/>
</dbReference>
<reference evidence="5 6" key="1">
    <citation type="submission" date="2019-12" db="EMBL/GenBank/DDBJ databases">
        <authorList>
            <person name="Huq M.A."/>
        </authorList>
    </citation>
    <scope>NUCLEOTIDE SEQUENCE [LARGE SCALE GENOMIC DNA]</scope>
    <source>
        <strain evidence="5 6">MAH-20</strain>
    </source>
</reference>
<name>A0A6I4J251_9SPHN</name>
<dbReference type="PANTHER" id="PTHR42776">
    <property type="entry name" value="SERINE PEPTIDASE S9 FAMILY MEMBER"/>
    <property type="match status" value="1"/>
</dbReference>
<protein>
    <submittedName>
        <fullName evidence="5">Prolyl oligopeptidase family serine peptidase</fullName>
    </submittedName>
</protein>
<accession>A0A6I4J251</accession>
<dbReference type="InterPro" id="IPR001375">
    <property type="entry name" value="Peptidase_S9_cat"/>
</dbReference>
<dbReference type="PANTHER" id="PTHR42776:SF27">
    <property type="entry name" value="DIPEPTIDYL PEPTIDASE FAMILY MEMBER 6"/>
    <property type="match status" value="1"/>
</dbReference>
<dbReference type="SUPFAM" id="SSF82171">
    <property type="entry name" value="DPP6 N-terminal domain-like"/>
    <property type="match status" value="1"/>
</dbReference>
<keyword evidence="2" id="KW-0720">Serine protease</keyword>